<dbReference type="EMBL" id="CALNXJ010000005">
    <property type="protein sequence ID" value="CAH3040604.1"/>
    <property type="molecule type" value="Genomic_DNA"/>
</dbReference>
<feature type="compositionally biased region" description="Basic and acidic residues" evidence="2">
    <location>
        <begin position="181"/>
        <end position="193"/>
    </location>
</feature>
<keyword evidence="1" id="KW-0175">Coiled coil</keyword>
<feature type="compositionally biased region" description="Basic and acidic residues" evidence="2">
    <location>
        <begin position="206"/>
        <end position="227"/>
    </location>
</feature>
<feature type="region of interest" description="Disordered" evidence="2">
    <location>
        <begin position="245"/>
        <end position="282"/>
    </location>
</feature>
<sequence length="884" mass="101685">METYSFAMNDNNELKCTDIVRVSDVLRSFLASPEDASEDAAKFAKSFFLGGENVLCDLISKISVRFSNNSLSQNGTRVETSKAQEICNYSTRHDCREMLSREKDARCQGGKICTHLLDFIVLLMAAVGNFTAATVDETSQKSERKSIPVDLTEEEERTENSFKSFSLRIWKRGVQSTSLFKDKKTNGTPKYDKSSQCNDVITSESAYRENNEKNTNEKEALKSEKHEVKFTEEETKWTALVGAVHQEQSSDGENAHRHYTHKSKDNTDAGDSQQKTSKRKLPHLIDSFFKSASVDVEASEPRESKWPEKVRNLQEEKEAITRENCALQSQVNGLFRENNEMKSFLRKQQTEIESLSQEYGLLQIKLEEQEQSTKHQTFLLNSRLERLQNAKLIADQRCLNLSLKQERLVVYEEHVTMICLRVITTVRRELQDTKALFDDRPMERCSATMTNMTWDDCQVNGEGMTLLDVHKNLQKEVLELVERYRTIKQALATARNQGTHENHYDEQVMLDNNSTTESDSSCYVVRHHCAHGNEGCLFFNLENECVRCERCNREISFRMGVKTNRKDHVYGDDTEAFLNDLVNDDFSDWKNFDNNASENAKQQTSDVNRGERSVNSVETIEPRVKEVVPVNRSKQNTSVAKPLTTAGRKISKEELALTTKATCHVQSSPRKWSRFPQRTPEPSPWLKKKTYDSPKQTETSKDNDSLNETNIQESSDQLPQVEFEQETWEEELERNFKERQNKVANYLKTLQLENKKERWNTDKQSRRNSVSSEDSVATSSSSSFSISDHNTDLKYNSACTVEELVDHKMKDVENKFNSSICDAWVDDVELALLLIKKKSKQADVKKSEVKSLFDDILEQKRDNYEKRTRLISSECVNAFSKNSK</sequence>
<feature type="region of interest" description="Disordered" evidence="2">
    <location>
        <begin position="757"/>
        <end position="787"/>
    </location>
</feature>
<feature type="region of interest" description="Disordered" evidence="2">
    <location>
        <begin position="666"/>
        <end position="726"/>
    </location>
</feature>
<comment type="caution">
    <text evidence="3">The sequence shown here is derived from an EMBL/GenBank/DDBJ whole genome shotgun (WGS) entry which is preliminary data.</text>
</comment>
<dbReference type="Proteomes" id="UP001159428">
    <property type="component" value="Unassembled WGS sequence"/>
</dbReference>
<feature type="compositionally biased region" description="Polar residues" evidence="2">
    <location>
        <begin position="194"/>
        <end position="205"/>
    </location>
</feature>
<gene>
    <name evidence="3" type="ORF">PMEA_00026140</name>
</gene>
<evidence type="ECO:0000256" key="1">
    <source>
        <dbReference type="SAM" id="Coils"/>
    </source>
</evidence>
<feature type="region of interest" description="Disordered" evidence="2">
    <location>
        <begin position="181"/>
        <end position="227"/>
    </location>
</feature>
<name>A0AAU9W2V3_9CNID</name>
<protein>
    <submittedName>
        <fullName evidence="3">Uncharacterized protein</fullName>
    </submittedName>
</protein>
<feature type="compositionally biased region" description="Polar residues" evidence="2">
    <location>
        <begin position="706"/>
        <end position="718"/>
    </location>
</feature>
<reference evidence="3 4" key="1">
    <citation type="submission" date="2022-05" db="EMBL/GenBank/DDBJ databases">
        <authorList>
            <consortium name="Genoscope - CEA"/>
            <person name="William W."/>
        </authorList>
    </citation>
    <scope>NUCLEOTIDE SEQUENCE [LARGE SCALE GENOMIC DNA]</scope>
</reference>
<dbReference type="AlphaFoldDB" id="A0AAU9W2V3"/>
<organism evidence="3 4">
    <name type="scientific">Pocillopora meandrina</name>
    <dbReference type="NCBI Taxonomy" id="46732"/>
    <lineage>
        <taxon>Eukaryota</taxon>
        <taxon>Metazoa</taxon>
        <taxon>Cnidaria</taxon>
        <taxon>Anthozoa</taxon>
        <taxon>Hexacorallia</taxon>
        <taxon>Scleractinia</taxon>
        <taxon>Astrocoeniina</taxon>
        <taxon>Pocilloporidae</taxon>
        <taxon>Pocillopora</taxon>
    </lineage>
</organism>
<evidence type="ECO:0000313" key="3">
    <source>
        <dbReference type="EMBL" id="CAH3040604.1"/>
    </source>
</evidence>
<evidence type="ECO:0000256" key="2">
    <source>
        <dbReference type="SAM" id="MobiDB-lite"/>
    </source>
</evidence>
<feature type="region of interest" description="Disordered" evidence="2">
    <location>
        <begin position="597"/>
        <end position="618"/>
    </location>
</feature>
<evidence type="ECO:0000313" key="4">
    <source>
        <dbReference type="Proteomes" id="UP001159428"/>
    </source>
</evidence>
<accession>A0AAU9W2V3</accession>
<feature type="compositionally biased region" description="Low complexity" evidence="2">
    <location>
        <begin position="769"/>
        <end position="787"/>
    </location>
</feature>
<feature type="coiled-coil region" evidence="1">
    <location>
        <begin position="338"/>
        <end position="372"/>
    </location>
</feature>
<proteinExistence type="predicted"/>
<keyword evidence="4" id="KW-1185">Reference proteome</keyword>